<organism evidence="11 12">
    <name type="scientific">Zostera marina</name>
    <name type="common">Eelgrass</name>
    <dbReference type="NCBI Taxonomy" id="29655"/>
    <lineage>
        <taxon>Eukaryota</taxon>
        <taxon>Viridiplantae</taxon>
        <taxon>Streptophyta</taxon>
        <taxon>Embryophyta</taxon>
        <taxon>Tracheophyta</taxon>
        <taxon>Spermatophyta</taxon>
        <taxon>Magnoliopsida</taxon>
        <taxon>Liliopsida</taxon>
        <taxon>Zosteraceae</taxon>
        <taxon>Zostera</taxon>
    </lineage>
</organism>
<dbReference type="PANTHER" id="PTHR22298">
    <property type="entry name" value="ENDO-1,4-BETA-GLUCANASE"/>
    <property type="match status" value="1"/>
</dbReference>
<name>A0A0K9P6Y5_ZOSMR</name>
<accession>A0A0K9P6Y5</accession>
<evidence type="ECO:0000256" key="6">
    <source>
        <dbReference type="ARBA" id="ARBA00023277"/>
    </source>
</evidence>
<evidence type="ECO:0000256" key="2">
    <source>
        <dbReference type="ARBA" id="ARBA00007072"/>
    </source>
</evidence>
<dbReference type="EC" id="3.2.1.4" evidence="3"/>
<comment type="caution">
    <text evidence="11">The sequence shown here is derived from an EMBL/GenBank/DDBJ whole genome shotgun (WGS) entry which is preliminary data.</text>
</comment>
<evidence type="ECO:0000256" key="5">
    <source>
        <dbReference type="ARBA" id="ARBA00023001"/>
    </source>
</evidence>
<evidence type="ECO:0000256" key="1">
    <source>
        <dbReference type="ARBA" id="ARBA00000966"/>
    </source>
</evidence>
<keyword evidence="7" id="KW-0326">Glycosidase</keyword>
<dbReference type="Proteomes" id="UP000036987">
    <property type="component" value="Unassembled WGS sequence"/>
</dbReference>
<dbReference type="EMBL" id="LFYR01001099">
    <property type="protein sequence ID" value="KMZ64754.1"/>
    <property type="molecule type" value="Genomic_DNA"/>
</dbReference>
<feature type="domain" description="Glycoside hydrolase family 9" evidence="10">
    <location>
        <begin position="57"/>
        <end position="514"/>
    </location>
</feature>
<evidence type="ECO:0000313" key="11">
    <source>
        <dbReference type="EMBL" id="KMZ64754.1"/>
    </source>
</evidence>
<evidence type="ECO:0000256" key="8">
    <source>
        <dbReference type="ARBA" id="ARBA00023326"/>
    </source>
</evidence>
<evidence type="ECO:0000256" key="7">
    <source>
        <dbReference type="ARBA" id="ARBA00023295"/>
    </source>
</evidence>
<protein>
    <recommendedName>
        <fullName evidence="3">cellulase</fullName>
        <ecNumber evidence="3">3.2.1.4</ecNumber>
    </recommendedName>
</protein>
<evidence type="ECO:0000259" key="10">
    <source>
        <dbReference type="Pfam" id="PF00759"/>
    </source>
</evidence>
<keyword evidence="8" id="KW-0624">Polysaccharide degradation</keyword>
<keyword evidence="9" id="KW-0472">Membrane</keyword>
<dbReference type="InterPro" id="IPR012341">
    <property type="entry name" value="6hp_glycosidase-like_sf"/>
</dbReference>
<keyword evidence="4" id="KW-0378">Hydrolase</keyword>
<evidence type="ECO:0000256" key="9">
    <source>
        <dbReference type="SAM" id="Phobius"/>
    </source>
</evidence>
<dbReference type="SUPFAM" id="SSF48208">
    <property type="entry name" value="Six-hairpin glycosidases"/>
    <property type="match status" value="1"/>
</dbReference>
<keyword evidence="5" id="KW-0136">Cellulose degradation</keyword>
<dbReference type="AlphaFoldDB" id="A0A0K9P6Y5"/>
<keyword evidence="6" id="KW-0119">Carbohydrate metabolism</keyword>
<comment type="similarity">
    <text evidence="2">Belongs to the glycosyl hydrolase 9 (cellulase E) family.</text>
</comment>
<dbReference type="STRING" id="29655.A0A0K9P6Y5"/>
<dbReference type="OrthoDB" id="684266at2759"/>
<comment type="catalytic activity">
    <reaction evidence="1">
        <text>Endohydrolysis of (1-&gt;4)-beta-D-glucosidic linkages in cellulose, lichenin and cereal beta-D-glucans.</text>
        <dbReference type="EC" id="3.2.1.4"/>
    </reaction>
</comment>
<reference evidence="12" key="1">
    <citation type="journal article" date="2016" name="Nature">
        <title>The genome of the seagrass Zostera marina reveals angiosperm adaptation to the sea.</title>
        <authorList>
            <person name="Olsen J.L."/>
            <person name="Rouze P."/>
            <person name="Verhelst B."/>
            <person name="Lin Y.-C."/>
            <person name="Bayer T."/>
            <person name="Collen J."/>
            <person name="Dattolo E."/>
            <person name="De Paoli E."/>
            <person name="Dittami S."/>
            <person name="Maumus F."/>
            <person name="Michel G."/>
            <person name="Kersting A."/>
            <person name="Lauritano C."/>
            <person name="Lohaus R."/>
            <person name="Toepel M."/>
            <person name="Tonon T."/>
            <person name="Vanneste K."/>
            <person name="Amirebrahimi M."/>
            <person name="Brakel J."/>
            <person name="Bostroem C."/>
            <person name="Chovatia M."/>
            <person name="Grimwood J."/>
            <person name="Jenkins J.W."/>
            <person name="Jueterbock A."/>
            <person name="Mraz A."/>
            <person name="Stam W.T."/>
            <person name="Tice H."/>
            <person name="Bornberg-Bauer E."/>
            <person name="Green P.J."/>
            <person name="Pearson G.A."/>
            <person name="Procaccini G."/>
            <person name="Duarte C.M."/>
            <person name="Schmutz J."/>
            <person name="Reusch T.B.H."/>
            <person name="Van de Peer Y."/>
        </authorList>
    </citation>
    <scope>NUCLEOTIDE SEQUENCE [LARGE SCALE GENOMIC DNA]</scope>
    <source>
        <strain evidence="12">cv. Finnish</strain>
    </source>
</reference>
<evidence type="ECO:0000256" key="4">
    <source>
        <dbReference type="ARBA" id="ARBA00022801"/>
    </source>
</evidence>
<keyword evidence="12" id="KW-1185">Reference proteome</keyword>
<proteinExistence type="inferred from homology"/>
<dbReference type="GO" id="GO:0030245">
    <property type="term" value="P:cellulose catabolic process"/>
    <property type="evidence" value="ECO:0007669"/>
    <property type="project" value="UniProtKB-KW"/>
</dbReference>
<dbReference type="Gene3D" id="1.50.10.10">
    <property type="match status" value="1"/>
</dbReference>
<dbReference type="GO" id="GO:0008810">
    <property type="term" value="F:cellulase activity"/>
    <property type="evidence" value="ECO:0007669"/>
    <property type="project" value="UniProtKB-EC"/>
</dbReference>
<dbReference type="Pfam" id="PF00759">
    <property type="entry name" value="Glyco_hydro_9"/>
    <property type="match status" value="1"/>
</dbReference>
<keyword evidence="9" id="KW-1133">Transmembrane helix</keyword>
<evidence type="ECO:0000256" key="3">
    <source>
        <dbReference type="ARBA" id="ARBA00012601"/>
    </source>
</evidence>
<dbReference type="FunFam" id="1.50.10.10:FF:000020">
    <property type="entry name" value="Endoglucanase"/>
    <property type="match status" value="1"/>
</dbReference>
<feature type="transmembrane region" description="Helical" evidence="9">
    <location>
        <begin position="12"/>
        <end position="31"/>
    </location>
</feature>
<keyword evidence="9" id="KW-0812">Transmembrane</keyword>
<dbReference type="InterPro" id="IPR001701">
    <property type="entry name" value="Glyco_hydro_9"/>
</dbReference>
<evidence type="ECO:0000313" key="12">
    <source>
        <dbReference type="Proteomes" id="UP000036987"/>
    </source>
</evidence>
<dbReference type="InterPro" id="IPR008928">
    <property type="entry name" value="6-hairpin_glycosidase_sf"/>
</dbReference>
<sequence length="527" mass="59406">MSTFWLRWRRPILAFSFGVSMILILAIFMTANLDKLLSSNIDPPTLGPQDIVTEKKYSEALSVALKFFDVQKSGKLMNDMIPWRGDSALSDGKYEMLDLSKGMYDAGDHVKFGFPMAFTATVLSWAILEYHPNMILIGELINTRDTLKWITNYLVNANPRKNVLFVQVGDPKIDHKCWERPEEMTEERPLLQINQTFPGTEVAAETAAALAAASIVFRRGDPSYSTLLLKHSESLFSFADEFKGSYSINIPQVQPYYNSSGYTDELLWAAVWLYHATGKDSYLQYVTVKHRKSFADWGRSTWFSWDDKLAGTQVLLSRTSFLDEDGVYTIEETEGLQKYRESAELMICQFLPDSPIASDSRTKEGLLWIQENGSLQHSVSASFITLLFSDYMKTSKTDSIKCHDKDFTSKDIRRFAKSQADYILGNNPMQLSYLVGYTEDYPKQVHHRGASIPAEVETGCKGYKWFTSEEPNPNVAVGALVGGPFKNDSYIDFRNNSMQAEPKTYNTAALVGLLSGLVHPLSATPGF</sequence>
<gene>
    <name evidence="11" type="ORF">ZOSMA_34G00310</name>
</gene>